<reference evidence="2" key="1">
    <citation type="journal article" date="2022" name="bioRxiv">
        <title>Sequencing and chromosome-scale assembly of the giantPleurodeles waltlgenome.</title>
        <authorList>
            <person name="Brown T."/>
            <person name="Elewa A."/>
            <person name="Iarovenko S."/>
            <person name="Subramanian E."/>
            <person name="Araus A.J."/>
            <person name="Petzold A."/>
            <person name="Susuki M."/>
            <person name="Suzuki K.-i.T."/>
            <person name="Hayashi T."/>
            <person name="Toyoda A."/>
            <person name="Oliveira C."/>
            <person name="Osipova E."/>
            <person name="Leigh N.D."/>
            <person name="Simon A."/>
            <person name="Yun M.H."/>
        </authorList>
    </citation>
    <scope>NUCLEOTIDE SEQUENCE</scope>
    <source>
        <strain evidence="2">20211129_DDA</strain>
        <tissue evidence="2">Liver</tissue>
    </source>
</reference>
<keyword evidence="3" id="KW-1185">Reference proteome</keyword>
<gene>
    <name evidence="2" type="ORF">NDU88_005498</name>
</gene>
<name>A0AAV7WYH1_PLEWA</name>
<evidence type="ECO:0000313" key="3">
    <source>
        <dbReference type="Proteomes" id="UP001066276"/>
    </source>
</evidence>
<protein>
    <submittedName>
        <fullName evidence="2">Uncharacterized protein</fullName>
    </submittedName>
</protein>
<evidence type="ECO:0000256" key="1">
    <source>
        <dbReference type="SAM" id="MobiDB-lite"/>
    </source>
</evidence>
<accession>A0AAV7WYH1</accession>
<feature type="region of interest" description="Disordered" evidence="1">
    <location>
        <begin position="1"/>
        <end position="21"/>
    </location>
</feature>
<organism evidence="2 3">
    <name type="scientific">Pleurodeles waltl</name>
    <name type="common">Iberian ribbed newt</name>
    <dbReference type="NCBI Taxonomy" id="8319"/>
    <lineage>
        <taxon>Eukaryota</taxon>
        <taxon>Metazoa</taxon>
        <taxon>Chordata</taxon>
        <taxon>Craniata</taxon>
        <taxon>Vertebrata</taxon>
        <taxon>Euteleostomi</taxon>
        <taxon>Amphibia</taxon>
        <taxon>Batrachia</taxon>
        <taxon>Caudata</taxon>
        <taxon>Salamandroidea</taxon>
        <taxon>Salamandridae</taxon>
        <taxon>Pleurodelinae</taxon>
        <taxon>Pleurodeles</taxon>
    </lineage>
</organism>
<sequence>MRARVSMSGRGSSLPPATQTDSSCEAGVLLAVCRCLPSAAANQRDPRCERKFQCPEGALPCPRQHKQTVPVRHECSLLFVGASRPQQPTSATRDAGTHFNVRKGLLPAPGTTSKQFP</sequence>
<dbReference type="EMBL" id="JANPWB010000001">
    <property type="protein sequence ID" value="KAJ1217911.1"/>
    <property type="molecule type" value="Genomic_DNA"/>
</dbReference>
<dbReference type="AlphaFoldDB" id="A0AAV7WYH1"/>
<evidence type="ECO:0000313" key="2">
    <source>
        <dbReference type="EMBL" id="KAJ1217911.1"/>
    </source>
</evidence>
<comment type="caution">
    <text evidence="2">The sequence shown here is derived from an EMBL/GenBank/DDBJ whole genome shotgun (WGS) entry which is preliminary data.</text>
</comment>
<feature type="compositionally biased region" description="Polar residues" evidence="1">
    <location>
        <begin position="9"/>
        <end position="21"/>
    </location>
</feature>
<feature type="region of interest" description="Disordered" evidence="1">
    <location>
        <begin position="86"/>
        <end position="117"/>
    </location>
</feature>
<dbReference type="Proteomes" id="UP001066276">
    <property type="component" value="Chromosome 1_1"/>
</dbReference>
<proteinExistence type="predicted"/>